<dbReference type="Proteomes" id="UP000001072">
    <property type="component" value="Unassembled WGS sequence"/>
</dbReference>
<dbReference type="KEGG" id="mlr:MELLADRAFT_123937"/>
<accession>F4RND1</accession>
<feature type="chain" id="PRO_5003317787" evidence="1">
    <location>
        <begin position="24"/>
        <end position="145"/>
    </location>
</feature>
<dbReference type="GeneID" id="18926543"/>
<dbReference type="EMBL" id="GL883110">
    <property type="protein sequence ID" value="EGG06119.1"/>
    <property type="molecule type" value="Genomic_DNA"/>
</dbReference>
<reference evidence="3" key="1">
    <citation type="journal article" date="2011" name="Proc. Natl. Acad. Sci. U.S.A.">
        <title>Obligate biotrophy features unraveled by the genomic analysis of rust fungi.</title>
        <authorList>
            <person name="Duplessis S."/>
            <person name="Cuomo C.A."/>
            <person name="Lin Y.-C."/>
            <person name="Aerts A."/>
            <person name="Tisserant E."/>
            <person name="Veneault-Fourrey C."/>
            <person name="Joly D.L."/>
            <person name="Hacquard S."/>
            <person name="Amselem J."/>
            <person name="Cantarel B.L."/>
            <person name="Chiu R."/>
            <person name="Coutinho P.M."/>
            <person name="Feau N."/>
            <person name="Field M."/>
            <person name="Frey P."/>
            <person name="Gelhaye E."/>
            <person name="Goldberg J."/>
            <person name="Grabherr M.G."/>
            <person name="Kodira C.D."/>
            <person name="Kohler A."/>
            <person name="Kuees U."/>
            <person name="Lindquist E.A."/>
            <person name="Lucas S.M."/>
            <person name="Mago R."/>
            <person name="Mauceli E."/>
            <person name="Morin E."/>
            <person name="Murat C."/>
            <person name="Pangilinan J.L."/>
            <person name="Park R."/>
            <person name="Pearson M."/>
            <person name="Quesneville H."/>
            <person name="Rouhier N."/>
            <person name="Sakthikumar S."/>
            <person name="Salamov A.A."/>
            <person name="Schmutz J."/>
            <person name="Selles B."/>
            <person name="Shapiro H."/>
            <person name="Tanguay P."/>
            <person name="Tuskan G.A."/>
            <person name="Henrissat B."/>
            <person name="Van de Peer Y."/>
            <person name="Rouze P."/>
            <person name="Ellis J.G."/>
            <person name="Dodds P.N."/>
            <person name="Schein J.E."/>
            <person name="Zhong S."/>
            <person name="Hamelin R.C."/>
            <person name="Grigoriev I.V."/>
            <person name="Szabo L.J."/>
            <person name="Martin F."/>
        </authorList>
    </citation>
    <scope>NUCLEOTIDE SEQUENCE [LARGE SCALE GENOMIC DNA]</scope>
    <source>
        <strain evidence="3">98AG31 / pathotype 3-4-7</strain>
    </source>
</reference>
<dbReference type="VEuPathDB" id="FungiDB:MELLADRAFT_123937"/>
<name>F4RND1_MELLP</name>
<gene>
    <name evidence="2" type="ORF">MELLADRAFT_123937</name>
</gene>
<proteinExistence type="predicted"/>
<keyword evidence="1" id="KW-0732">Signal</keyword>
<evidence type="ECO:0000313" key="3">
    <source>
        <dbReference type="Proteomes" id="UP000001072"/>
    </source>
</evidence>
<dbReference type="HOGENOM" id="CLU_1740947_0_0_1"/>
<dbReference type="InParanoid" id="F4RND1"/>
<dbReference type="RefSeq" id="XP_007410770.1">
    <property type="nucleotide sequence ID" value="XM_007410708.1"/>
</dbReference>
<feature type="signal peptide" evidence="1">
    <location>
        <begin position="1"/>
        <end position="23"/>
    </location>
</feature>
<dbReference type="AlphaFoldDB" id="F4RND1"/>
<keyword evidence="3" id="KW-1185">Reference proteome</keyword>
<sequence length="145" mass="16573">MTWNRANPIFYLVLLFLIAEDLGSRFFADAKVIECSYAWKPAPAEDIIRDLCMVDNGRYPARRYLCYHCHRQDKKPPTADNCVDPNGRALSTQGSFDCTAGVDINRGSNKARPIICSHYDESGNPLQYRCEKRHVYQQCSECSEV</sequence>
<organism evidence="3">
    <name type="scientific">Melampsora larici-populina (strain 98AG31 / pathotype 3-4-7)</name>
    <name type="common">Poplar leaf rust fungus</name>
    <dbReference type="NCBI Taxonomy" id="747676"/>
    <lineage>
        <taxon>Eukaryota</taxon>
        <taxon>Fungi</taxon>
        <taxon>Dikarya</taxon>
        <taxon>Basidiomycota</taxon>
        <taxon>Pucciniomycotina</taxon>
        <taxon>Pucciniomycetes</taxon>
        <taxon>Pucciniales</taxon>
        <taxon>Melampsoraceae</taxon>
        <taxon>Melampsora</taxon>
    </lineage>
</organism>
<evidence type="ECO:0000256" key="1">
    <source>
        <dbReference type="SAM" id="SignalP"/>
    </source>
</evidence>
<evidence type="ECO:0000313" key="2">
    <source>
        <dbReference type="EMBL" id="EGG06119.1"/>
    </source>
</evidence>
<protein>
    <submittedName>
        <fullName evidence="2">Secreted protein</fullName>
    </submittedName>
</protein>